<reference evidence="2" key="1">
    <citation type="submission" date="2023-05" db="EMBL/GenBank/DDBJ databases">
        <authorList>
            <person name="Stuckert A."/>
        </authorList>
    </citation>
    <scope>NUCLEOTIDE SEQUENCE</scope>
</reference>
<gene>
    <name evidence="2" type="ORF">SPARVUS_LOCUS14407666</name>
</gene>
<name>A0ABN9GPZ4_9NEOB</name>
<organism evidence="2 3">
    <name type="scientific">Staurois parvus</name>
    <dbReference type="NCBI Taxonomy" id="386267"/>
    <lineage>
        <taxon>Eukaryota</taxon>
        <taxon>Metazoa</taxon>
        <taxon>Chordata</taxon>
        <taxon>Craniata</taxon>
        <taxon>Vertebrata</taxon>
        <taxon>Euteleostomi</taxon>
        <taxon>Amphibia</taxon>
        <taxon>Batrachia</taxon>
        <taxon>Anura</taxon>
        <taxon>Neobatrachia</taxon>
        <taxon>Ranoidea</taxon>
        <taxon>Ranidae</taxon>
        <taxon>Staurois</taxon>
    </lineage>
</organism>
<protein>
    <submittedName>
        <fullName evidence="2">Uncharacterized protein</fullName>
    </submittedName>
</protein>
<evidence type="ECO:0000313" key="2">
    <source>
        <dbReference type="EMBL" id="CAI9610387.1"/>
    </source>
</evidence>
<accession>A0ABN9GPZ4</accession>
<dbReference type="EMBL" id="CATNWA010018937">
    <property type="protein sequence ID" value="CAI9610387.1"/>
    <property type="molecule type" value="Genomic_DNA"/>
</dbReference>
<keyword evidence="3" id="KW-1185">Reference proteome</keyword>
<dbReference type="Proteomes" id="UP001162483">
    <property type="component" value="Unassembled WGS sequence"/>
</dbReference>
<feature type="region of interest" description="Disordered" evidence="1">
    <location>
        <begin position="30"/>
        <end position="57"/>
    </location>
</feature>
<sequence>MGPLGNRGSWGPCVLAHTQTTPKKAYERYQGHLMGPPTDAGPSGSARVSKWSVRPCS</sequence>
<comment type="caution">
    <text evidence="2">The sequence shown here is derived from an EMBL/GenBank/DDBJ whole genome shotgun (WGS) entry which is preliminary data.</text>
</comment>
<evidence type="ECO:0000256" key="1">
    <source>
        <dbReference type="SAM" id="MobiDB-lite"/>
    </source>
</evidence>
<proteinExistence type="predicted"/>
<evidence type="ECO:0000313" key="3">
    <source>
        <dbReference type="Proteomes" id="UP001162483"/>
    </source>
</evidence>